<dbReference type="AlphaFoldDB" id="A0A8I0MW67"/>
<reference evidence="1 2" key="1">
    <citation type="submission" date="2015-06" db="EMBL/GenBank/DDBJ databases">
        <title>Genome sequence of Pseudoalteromonas peptidolytica.</title>
        <authorList>
            <person name="Xie B.-B."/>
            <person name="Rong J.-C."/>
            <person name="Qin Q.-L."/>
            <person name="Zhang Y.-Z."/>
        </authorList>
    </citation>
    <scope>NUCLEOTIDE SEQUENCE [LARGE SCALE GENOMIC DNA]</scope>
    <source>
        <strain evidence="1 2">F12-50-A1</strain>
    </source>
</reference>
<comment type="caution">
    <text evidence="1">The sequence shown here is derived from an EMBL/GenBank/DDBJ whole genome shotgun (WGS) entry which is preliminary data.</text>
</comment>
<dbReference type="Proteomes" id="UP000660708">
    <property type="component" value="Unassembled WGS sequence"/>
</dbReference>
<protein>
    <submittedName>
        <fullName evidence="1">Uncharacterized protein</fullName>
    </submittedName>
</protein>
<organism evidence="1 2">
    <name type="scientific">Pseudoalteromonas peptidolytica F12-50-A1</name>
    <dbReference type="NCBI Taxonomy" id="1315280"/>
    <lineage>
        <taxon>Bacteria</taxon>
        <taxon>Pseudomonadati</taxon>
        <taxon>Pseudomonadota</taxon>
        <taxon>Gammaproteobacteria</taxon>
        <taxon>Alteromonadales</taxon>
        <taxon>Pseudoalteromonadaceae</taxon>
        <taxon>Pseudoalteromonas</taxon>
    </lineage>
</organism>
<name>A0A8I0MW67_9GAMM</name>
<evidence type="ECO:0000313" key="1">
    <source>
        <dbReference type="EMBL" id="MBE0346330.1"/>
    </source>
</evidence>
<sequence length="40" mass="4644">MSYLEQLVDNKALLGFKLNVLPHIRQFGFIKVLQQENGIK</sequence>
<evidence type="ECO:0000313" key="2">
    <source>
        <dbReference type="Proteomes" id="UP000660708"/>
    </source>
</evidence>
<gene>
    <name evidence="1" type="ORF">PPEP_a1420</name>
</gene>
<keyword evidence="2" id="KW-1185">Reference proteome</keyword>
<dbReference type="EMBL" id="AQHF01000020">
    <property type="protein sequence ID" value="MBE0346330.1"/>
    <property type="molecule type" value="Genomic_DNA"/>
</dbReference>
<proteinExistence type="predicted"/>
<accession>A0A8I0MW67</accession>